<sequence>MSDEQDGKKYGEGLLAGLSADTLRGRQSVRATFRLPSQVIALLSLAANQLGLKQKSLFDQLVEDREVLKQLAQAAGSYSPSGEQRQQKTFVVSRNSLLSLEYVAKACGLPRDLLVELSIRRLLPVMSSEQEKQKKRRAVLAEMESFLQQGQALWASAEQLLGETDDTTRQLAMVLLHCERAVNDLRQAIDQGKEIEGYQ</sequence>
<evidence type="ECO:0000313" key="1">
    <source>
        <dbReference type="EMBL" id="ADW17749.1"/>
    </source>
</evidence>
<evidence type="ECO:0000313" key="2">
    <source>
        <dbReference type="Proteomes" id="UP000006365"/>
    </source>
</evidence>
<accession>A0A7U3YLU5</accession>
<name>A0A7U3YLU5_DESPD</name>
<organism evidence="1 2">
    <name type="scientific">Desulfobulbus propionicus (strain ATCC 33891 / DSM 2032 / VKM B-1956 / 1pr3)</name>
    <dbReference type="NCBI Taxonomy" id="577650"/>
    <lineage>
        <taxon>Bacteria</taxon>
        <taxon>Pseudomonadati</taxon>
        <taxon>Thermodesulfobacteriota</taxon>
        <taxon>Desulfobulbia</taxon>
        <taxon>Desulfobulbales</taxon>
        <taxon>Desulfobulbaceae</taxon>
        <taxon>Desulfobulbus</taxon>
    </lineage>
</organism>
<dbReference type="Proteomes" id="UP000006365">
    <property type="component" value="Chromosome"/>
</dbReference>
<dbReference type="KEGG" id="dpr:Despr_1597"/>
<proteinExistence type="predicted"/>
<gene>
    <name evidence="1" type="ordered locus">Despr_1597</name>
</gene>
<dbReference type="RefSeq" id="WP_015724290.1">
    <property type="nucleotide sequence ID" value="NC_014972.1"/>
</dbReference>
<dbReference type="AlphaFoldDB" id="A0A7U3YLU5"/>
<protein>
    <submittedName>
        <fullName evidence="1">Uncharacterized protein</fullName>
    </submittedName>
</protein>
<reference evidence="1 2" key="1">
    <citation type="journal article" date="2011" name="Stand. Genomic Sci.">
        <title>Complete genome sequence of Desulfobulbus propionicus type strain (1pr3).</title>
        <authorList>
            <person name="Pagani I."/>
            <person name="Lapidus A."/>
            <person name="Nolan M."/>
            <person name="Lucas S."/>
            <person name="Hammon N."/>
            <person name="Deshpande S."/>
            <person name="Cheng J.F."/>
            <person name="Chertkov O."/>
            <person name="Davenport K."/>
            <person name="Tapia R."/>
            <person name="Han C."/>
            <person name="Goodwin L."/>
            <person name="Pitluck S."/>
            <person name="Liolios K."/>
            <person name="Mavromatis K."/>
            <person name="Ivanova N."/>
            <person name="Mikhailova N."/>
            <person name="Pati A."/>
            <person name="Chen A."/>
            <person name="Palaniappan K."/>
            <person name="Land M."/>
            <person name="Hauser L."/>
            <person name="Chang Y.J."/>
            <person name="Jeffries C.D."/>
            <person name="Detter J.C."/>
            <person name="Brambilla E."/>
            <person name="Kannan K.P."/>
            <person name="Djao O.D."/>
            <person name="Rohde M."/>
            <person name="Pukall R."/>
            <person name="Spring S."/>
            <person name="Goker M."/>
            <person name="Sikorski J."/>
            <person name="Woyke T."/>
            <person name="Bristow J."/>
            <person name="Eisen J.A."/>
            <person name="Markowitz V."/>
            <person name="Hugenholtz P."/>
            <person name="Kyrpides N.C."/>
            <person name="Klenk H.P."/>
        </authorList>
    </citation>
    <scope>NUCLEOTIDE SEQUENCE [LARGE SCALE GENOMIC DNA]</scope>
    <source>
        <strain evidence="2">ATCC 33891 / DSM 2032 / 1pr3</strain>
    </source>
</reference>
<dbReference type="EMBL" id="CP002364">
    <property type="protein sequence ID" value="ADW17749.1"/>
    <property type="molecule type" value="Genomic_DNA"/>
</dbReference>
<keyword evidence="2" id="KW-1185">Reference proteome</keyword>